<dbReference type="Proteomes" id="UP000287651">
    <property type="component" value="Unassembled WGS sequence"/>
</dbReference>
<dbReference type="Pfam" id="PF00190">
    <property type="entry name" value="Cupin_1"/>
    <property type="match status" value="1"/>
</dbReference>
<dbReference type="InterPro" id="IPR050253">
    <property type="entry name" value="Seed_Storage-Functional"/>
</dbReference>
<dbReference type="InterPro" id="IPR014710">
    <property type="entry name" value="RmlC-like_jellyroll"/>
</dbReference>
<feature type="domain" description="Cupin type-1" evidence="2">
    <location>
        <begin position="1"/>
        <end position="108"/>
    </location>
</feature>
<dbReference type="CDD" id="cd02245">
    <property type="entry name" value="cupin_7S_vicilin-like_C"/>
    <property type="match status" value="1"/>
</dbReference>
<reference evidence="3 4" key="1">
    <citation type="journal article" date="2014" name="Agronomy (Basel)">
        <title>A Draft Genome Sequence for Ensete ventricosum, the Drought-Tolerant Tree Against Hunger.</title>
        <authorList>
            <person name="Harrison J."/>
            <person name="Moore K.A."/>
            <person name="Paszkiewicz K."/>
            <person name="Jones T."/>
            <person name="Grant M."/>
            <person name="Ambacheew D."/>
            <person name="Muzemil S."/>
            <person name="Studholme D.J."/>
        </authorList>
    </citation>
    <scope>NUCLEOTIDE SEQUENCE [LARGE SCALE GENOMIC DNA]</scope>
</reference>
<dbReference type="SMART" id="SM00835">
    <property type="entry name" value="Cupin_1"/>
    <property type="match status" value="1"/>
</dbReference>
<dbReference type="Gene3D" id="2.60.120.10">
    <property type="entry name" value="Jelly Rolls"/>
    <property type="match status" value="1"/>
</dbReference>
<evidence type="ECO:0000313" key="3">
    <source>
        <dbReference type="EMBL" id="RRT58332.1"/>
    </source>
</evidence>
<sequence length="181" mass="20395">MMGPYWNPKATEIAIVIQGRGVVEAVSIGKPSRETRFKAKEGDVVVVPRLHPVTQLSYNDEGFILVGFSSLVGKNRPQFFAGKKRSALRILDREVMAMAFNVPTAIVEDLLAARVESTILACTSCAEELEGRMKEGSKGDEEHEQEDNDEDEEERAAWKVDEEARREAAREREMWMLQKLV</sequence>
<evidence type="ECO:0000256" key="1">
    <source>
        <dbReference type="SAM" id="MobiDB-lite"/>
    </source>
</evidence>
<dbReference type="InterPro" id="IPR006045">
    <property type="entry name" value="Cupin_1"/>
</dbReference>
<feature type="compositionally biased region" description="Acidic residues" evidence="1">
    <location>
        <begin position="142"/>
        <end position="154"/>
    </location>
</feature>
<gene>
    <name evidence="3" type="ORF">B296_00046690</name>
</gene>
<organism evidence="3 4">
    <name type="scientific">Ensete ventricosum</name>
    <name type="common">Abyssinian banana</name>
    <name type="synonym">Musa ensete</name>
    <dbReference type="NCBI Taxonomy" id="4639"/>
    <lineage>
        <taxon>Eukaryota</taxon>
        <taxon>Viridiplantae</taxon>
        <taxon>Streptophyta</taxon>
        <taxon>Embryophyta</taxon>
        <taxon>Tracheophyta</taxon>
        <taxon>Spermatophyta</taxon>
        <taxon>Magnoliopsida</taxon>
        <taxon>Liliopsida</taxon>
        <taxon>Zingiberales</taxon>
        <taxon>Musaceae</taxon>
        <taxon>Ensete</taxon>
    </lineage>
</organism>
<dbReference type="AlphaFoldDB" id="A0A426Z2Z4"/>
<evidence type="ECO:0000313" key="4">
    <source>
        <dbReference type="Proteomes" id="UP000287651"/>
    </source>
</evidence>
<evidence type="ECO:0000259" key="2">
    <source>
        <dbReference type="SMART" id="SM00835"/>
    </source>
</evidence>
<feature type="region of interest" description="Disordered" evidence="1">
    <location>
        <begin position="131"/>
        <end position="163"/>
    </location>
</feature>
<comment type="caution">
    <text evidence="3">The sequence shown here is derived from an EMBL/GenBank/DDBJ whole genome shotgun (WGS) entry which is preliminary data.</text>
</comment>
<dbReference type="InterPro" id="IPR011051">
    <property type="entry name" value="RmlC_Cupin_sf"/>
</dbReference>
<dbReference type="PANTHER" id="PTHR31189">
    <property type="entry name" value="OS03G0336100 PROTEIN-RELATED"/>
    <property type="match status" value="1"/>
</dbReference>
<proteinExistence type="predicted"/>
<protein>
    <recommendedName>
        <fullName evidence="2">Cupin type-1 domain-containing protein</fullName>
    </recommendedName>
</protein>
<dbReference type="EMBL" id="AMZH03008740">
    <property type="protein sequence ID" value="RRT58332.1"/>
    <property type="molecule type" value="Genomic_DNA"/>
</dbReference>
<name>A0A426Z2Z4_ENSVE</name>
<dbReference type="SUPFAM" id="SSF51182">
    <property type="entry name" value="RmlC-like cupins"/>
    <property type="match status" value="1"/>
</dbReference>
<feature type="compositionally biased region" description="Basic and acidic residues" evidence="1">
    <location>
        <begin position="131"/>
        <end position="141"/>
    </location>
</feature>
<accession>A0A426Z2Z4</accession>
<dbReference type="PANTHER" id="PTHR31189:SF7">
    <property type="entry name" value="OS03G0197300 PROTEIN"/>
    <property type="match status" value="1"/>
</dbReference>